<dbReference type="Pfam" id="PF00895">
    <property type="entry name" value="ATP-synt_8"/>
    <property type="match status" value="1"/>
</dbReference>
<accession>A0A8T9ZYG4</accession>
<evidence type="ECO:0000256" key="8">
    <source>
        <dbReference type="ARBA" id="ARBA00022989"/>
    </source>
</evidence>
<evidence type="ECO:0000256" key="7">
    <source>
        <dbReference type="ARBA" id="ARBA00022781"/>
    </source>
</evidence>
<dbReference type="InterPro" id="IPR001421">
    <property type="entry name" value="ATP8_metazoa"/>
</dbReference>
<keyword evidence="11 13" id="KW-0472">Membrane</keyword>
<name>A0A8T9ZYG4_9HEMI</name>
<evidence type="ECO:0000256" key="3">
    <source>
        <dbReference type="ARBA" id="ARBA00011291"/>
    </source>
</evidence>
<keyword evidence="7 12" id="KW-0375">Hydrogen ion transport</keyword>
<evidence type="ECO:0000256" key="4">
    <source>
        <dbReference type="ARBA" id="ARBA00022448"/>
    </source>
</evidence>
<organism evidence="14">
    <name type="scientific">Isometopus sp</name>
    <dbReference type="NCBI Taxonomy" id="2931297"/>
    <lineage>
        <taxon>Eukaryota</taxon>
        <taxon>Metazoa</taxon>
        <taxon>Ecdysozoa</taxon>
        <taxon>Arthropoda</taxon>
        <taxon>Hexapoda</taxon>
        <taxon>Insecta</taxon>
        <taxon>Pterygota</taxon>
        <taxon>Neoptera</taxon>
        <taxon>Paraneoptera</taxon>
        <taxon>Hemiptera</taxon>
        <taxon>Heteroptera</taxon>
        <taxon>Panheteroptera</taxon>
        <taxon>Cimicomorpha</taxon>
        <taxon>Miridae</taxon>
        <taxon>Isometopini</taxon>
        <taxon>Isometopus</taxon>
    </lineage>
</organism>
<evidence type="ECO:0000256" key="11">
    <source>
        <dbReference type="ARBA" id="ARBA00023136"/>
    </source>
</evidence>
<dbReference type="AlphaFoldDB" id="A0A8T9ZYG4"/>
<evidence type="ECO:0000256" key="6">
    <source>
        <dbReference type="ARBA" id="ARBA00022692"/>
    </source>
</evidence>
<evidence type="ECO:0000256" key="12">
    <source>
        <dbReference type="RuleBase" id="RU003661"/>
    </source>
</evidence>
<dbReference type="GO" id="GO:0015986">
    <property type="term" value="P:proton motive force-driven ATP synthesis"/>
    <property type="evidence" value="ECO:0007669"/>
    <property type="project" value="InterPro"/>
</dbReference>
<evidence type="ECO:0000256" key="9">
    <source>
        <dbReference type="ARBA" id="ARBA00023065"/>
    </source>
</evidence>
<feature type="transmembrane region" description="Helical" evidence="13">
    <location>
        <begin position="6"/>
        <end position="30"/>
    </location>
</feature>
<sequence>MPQMAPMWWTMLFMSFIIMFMLYNTLMYFYNIYETKTKTTTKSSTKNMNWKW</sequence>
<evidence type="ECO:0000256" key="5">
    <source>
        <dbReference type="ARBA" id="ARBA00022547"/>
    </source>
</evidence>
<keyword evidence="5 12" id="KW-0138">CF(0)</keyword>
<dbReference type="GO" id="GO:0031966">
    <property type="term" value="C:mitochondrial membrane"/>
    <property type="evidence" value="ECO:0007669"/>
    <property type="project" value="UniProtKB-SubCell"/>
</dbReference>
<geneLocation type="mitochondrion" evidence="14"/>
<keyword evidence="9 12" id="KW-0406">Ion transport</keyword>
<keyword evidence="6 12" id="KW-0812">Transmembrane</keyword>
<dbReference type="GO" id="GO:0045259">
    <property type="term" value="C:proton-transporting ATP synthase complex"/>
    <property type="evidence" value="ECO:0007669"/>
    <property type="project" value="UniProtKB-KW"/>
</dbReference>
<reference evidence="14" key="1">
    <citation type="journal article" date="2022" name="Cladistics">
        <title>Diversification of the phytophagous lineages of true bugs (Insecta: Hemiptera: Heteroptera) shortly after that of the flowering plants.</title>
        <authorList>
            <person name="Ye F."/>
            <person name="Kment P."/>
            <person name="Redei D."/>
            <person name="Luo J.Y."/>
            <person name="Wang Y.H."/>
            <person name="Kuechler S.M."/>
            <person name="Zhang W.W."/>
            <person name="Chen P.P."/>
            <person name="Wu H.Y."/>
            <person name="Wu Y.Z."/>
            <person name="Sun X.Y."/>
            <person name="Ding L."/>
            <person name="Wang Y.R."/>
            <person name="Xie Q."/>
        </authorList>
    </citation>
    <scope>NUCLEOTIDE SEQUENCE</scope>
</reference>
<dbReference type="GO" id="GO:0015078">
    <property type="term" value="F:proton transmembrane transporter activity"/>
    <property type="evidence" value="ECO:0007669"/>
    <property type="project" value="InterPro"/>
</dbReference>
<keyword evidence="4 12" id="KW-0813">Transport</keyword>
<evidence type="ECO:0000313" key="14">
    <source>
        <dbReference type="EMBL" id="UPL65988.1"/>
    </source>
</evidence>
<dbReference type="EMBL" id="MW619700">
    <property type="protein sequence ID" value="UPL65988.1"/>
    <property type="molecule type" value="Genomic_DNA"/>
</dbReference>
<comment type="similarity">
    <text evidence="2 12">Belongs to the ATPase protein 8 family.</text>
</comment>
<evidence type="ECO:0000256" key="2">
    <source>
        <dbReference type="ARBA" id="ARBA00008892"/>
    </source>
</evidence>
<protein>
    <recommendedName>
        <fullName evidence="12">ATP synthase complex subunit 8</fullName>
    </recommendedName>
</protein>
<evidence type="ECO:0000256" key="10">
    <source>
        <dbReference type="ARBA" id="ARBA00023128"/>
    </source>
</evidence>
<keyword evidence="8 13" id="KW-1133">Transmembrane helix</keyword>
<comment type="subcellular location">
    <subcellularLocation>
        <location evidence="1 12">Mitochondrion membrane</location>
        <topology evidence="1 12">Single-pass membrane protein</topology>
    </subcellularLocation>
</comment>
<proteinExistence type="inferred from homology"/>
<evidence type="ECO:0000256" key="1">
    <source>
        <dbReference type="ARBA" id="ARBA00004304"/>
    </source>
</evidence>
<comment type="subunit">
    <text evidence="3">F-type ATPases have 2 components, CF(1) - the catalytic core - and CF(0) - the membrane proton channel.</text>
</comment>
<evidence type="ECO:0000256" key="13">
    <source>
        <dbReference type="SAM" id="Phobius"/>
    </source>
</evidence>
<keyword evidence="10 12" id="KW-0496">Mitochondrion</keyword>